<feature type="region of interest" description="Disordered" evidence="5">
    <location>
        <begin position="238"/>
        <end position="278"/>
    </location>
</feature>
<gene>
    <name evidence="8" type="ORF">TRUGW13939_09804</name>
</gene>
<keyword evidence="9" id="KW-1185">Reference proteome</keyword>
<keyword evidence="3 6" id="KW-1133">Transmembrane helix</keyword>
<dbReference type="InterPro" id="IPR019402">
    <property type="entry name" value="CWH43_N"/>
</dbReference>
<dbReference type="EMBL" id="CP055902">
    <property type="protein sequence ID" value="QKX62643.1"/>
    <property type="molecule type" value="Genomic_DNA"/>
</dbReference>
<dbReference type="SUPFAM" id="SSF52799">
    <property type="entry name" value="(Phosphotyrosine protein) phosphatases II"/>
    <property type="match status" value="1"/>
</dbReference>
<evidence type="ECO:0000256" key="6">
    <source>
        <dbReference type="SAM" id="Phobius"/>
    </source>
</evidence>
<dbReference type="InterPro" id="IPR026893">
    <property type="entry name" value="Tyr/Ser_Pase_IphP-type"/>
</dbReference>
<dbReference type="AlphaFoldDB" id="A0A7H8RDL3"/>
<dbReference type="InterPro" id="IPR029021">
    <property type="entry name" value="Prot-tyrosine_phosphatase-like"/>
</dbReference>
<evidence type="ECO:0000256" key="2">
    <source>
        <dbReference type="ARBA" id="ARBA00022692"/>
    </source>
</evidence>
<evidence type="ECO:0000256" key="4">
    <source>
        <dbReference type="ARBA" id="ARBA00023136"/>
    </source>
</evidence>
<feature type="non-terminal residue" evidence="8">
    <location>
        <position position="1"/>
    </location>
</feature>
<dbReference type="PROSITE" id="PS00383">
    <property type="entry name" value="TYR_PHOSPHATASE_1"/>
    <property type="match status" value="1"/>
</dbReference>
<feature type="transmembrane region" description="Helical" evidence="6">
    <location>
        <begin position="137"/>
        <end position="157"/>
    </location>
</feature>
<feature type="transmembrane region" description="Helical" evidence="6">
    <location>
        <begin position="169"/>
        <end position="194"/>
    </location>
</feature>
<comment type="subcellular location">
    <subcellularLocation>
        <location evidence="1">Endomembrane system</location>
        <topology evidence="1">Multi-pass membrane protein</topology>
    </subcellularLocation>
</comment>
<feature type="domain" description="Tyrosine specific protein phosphatases" evidence="7">
    <location>
        <begin position="488"/>
        <end position="532"/>
    </location>
</feature>
<dbReference type="KEGG" id="trg:TRUGW13939_09804"/>
<dbReference type="InterPro" id="IPR016130">
    <property type="entry name" value="Tyr_Pase_AS"/>
</dbReference>
<name>A0A7H8RDL3_TALRU</name>
<evidence type="ECO:0000313" key="9">
    <source>
        <dbReference type="Proteomes" id="UP000509510"/>
    </source>
</evidence>
<dbReference type="InterPro" id="IPR050911">
    <property type="entry name" value="DRAM/TMEM150_Autophagy_Mod"/>
</dbReference>
<feature type="compositionally biased region" description="Polar residues" evidence="5">
    <location>
        <begin position="244"/>
        <end position="262"/>
    </location>
</feature>
<keyword evidence="4 6" id="KW-0472">Membrane</keyword>
<evidence type="ECO:0000256" key="1">
    <source>
        <dbReference type="ARBA" id="ARBA00004127"/>
    </source>
</evidence>
<dbReference type="GeneID" id="55997287"/>
<dbReference type="GO" id="GO:0005886">
    <property type="term" value="C:plasma membrane"/>
    <property type="evidence" value="ECO:0007669"/>
    <property type="project" value="TreeGrafter"/>
</dbReference>
<feature type="transmembrane region" description="Helical" evidence="6">
    <location>
        <begin position="103"/>
        <end position="125"/>
    </location>
</feature>
<dbReference type="Pfam" id="PF13350">
    <property type="entry name" value="Y_phosphatase3"/>
    <property type="match status" value="1"/>
</dbReference>
<dbReference type="Pfam" id="PF10277">
    <property type="entry name" value="Frag1"/>
    <property type="match status" value="1"/>
</dbReference>
<evidence type="ECO:0000256" key="5">
    <source>
        <dbReference type="SAM" id="MobiDB-lite"/>
    </source>
</evidence>
<sequence length="615" mass="68548">GLPAAVMWIISFWLLPVISAIVWLAMLIAMLSTWAAQGKPRYSEMSVDEHVPYISDIGARGLKPLFIAMGSVTVVTLDLAFLAERWMRHSGHLVRNKGRFDKACSIISLFFAAAGAAGLILLTIFDTVRHPSMHRAFLGLFIGGYLISAIFICLEYLRMGIFYRSKYVVLIVSFWIKAIFVVVELALAIAFGVLDKVSKRQNAAAIIEWVISFIFTFYVLSFVIDLLPSVRRRHHLPQGEKGLQMSSRPSASSGALPNNNLTYEEPVTTDSMGDRGNTYRGQTETSYIDAHIYPRIIIIIIMAESFVLGSADRPFDNILNFRDVGRSINGFNGSKLLREGVLFRGARPDDASERDKQRLTDEIGLGTIIDLRSSTEHAFAAQRRQNARLIENADAADPENSVSVSTNDNEHLLNLPQVKRRMISMTGRAFERMLLWRLDWYNFIKALGLAASGYRTDAARLVATNVMKPRGLIGLAQDMLDCAGAEIREIFDILADSAAYPVVVHCTQGKDRTGLIILLLLLLLVETTAVDIPLNTISADYVKSETELEPELEYLMKEITQIGLDEDYAKCPPGFAEAVREYLDSKYGGVKAYLLSIGVGEEKMDTICQRLVLER</sequence>
<feature type="transmembrane region" description="Helical" evidence="6">
    <location>
        <begin position="206"/>
        <end position="227"/>
    </location>
</feature>
<dbReference type="RefSeq" id="XP_035348817.1">
    <property type="nucleotide sequence ID" value="XM_035492924.1"/>
</dbReference>
<feature type="transmembrane region" description="Helical" evidence="6">
    <location>
        <begin position="65"/>
        <end position="83"/>
    </location>
</feature>
<protein>
    <recommendedName>
        <fullName evidence="7">Tyrosine specific protein phosphatases domain-containing protein</fullName>
    </recommendedName>
</protein>
<keyword evidence="2 6" id="KW-0812">Transmembrane</keyword>
<dbReference type="Gene3D" id="3.90.190.10">
    <property type="entry name" value="Protein tyrosine phosphatase superfamily"/>
    <property type="match status" value="1"/>
</dbReference>
<accession>A0A7H8RDL3</accession>
<evidence type="ECO:0000313" key="8">
    <source>
        <dbReference type="EMBL" id="QKX62643.1"/>
    </source>
</evidence>
<dbReference type="PANTHER" id="PTHR21324">
    <property type="entry name" value="FASTING-INDUCIBLE INTEGRAL MEMBRANE PROTEIN TM6P1-RELATED"/>
    <property type="match status" value="1"/>
</dbReference>
<feature type="transmembrane region" description="Helical" evidence="6">
    <location>
        <begin position="12"/>
        <end position="36"/>
    </location>
</feature>
<dbReference type="GO" id="GO:0012505">
    <property type="term" value="C:endomembrane system"/>
    <property type="evidence" value="ECO:0007669"/>
    <property type="project" value="UniProtKB-SubCell"/>
</dbReference>
<dbReference type="Proteomes" id="UP000509510">
    <property type="component" value="Chromosome V"/>
</dbReference>
<evidence type="ECO:0000256" key="3">
    <source>
        <dbReference type="ARBA" id="ARBA00022989"/>
    </source>
</evidence>
<evidence type="ECO:0000259" key="7">
    <source>
        <dbReference type="PROSITE" id="PS50056"/>
    </source>
</evidence>
<dbReference type="OrthoDB" id="9988524at2759"/>
<organism evidence="8 9">
    <name type="scientific">Talaromyces rugulosus</name>
    <name type="common">Penicillium rugulosum</name>
    <dbReference type="NCBI Taxonomy" id="121627"/>
    <lineage>
        <taxon>Eukaryota</taxon>
        <taxon>Fungi</taxon>
        <taxon>Dikarya</taxon>
        <taxon>Ascomycota</taxon>
        <taxon>Pezizomycotina</taxon>
        <taxon>Eurotiomycetes</taxon>
        <taxon>Eurotiomycetidae</taxon>
        <taxon>Eurotiales</taxon>
        <taxon>Trichocomaceae</taxon>
        <taxon>Talaromyces</taxon>
        <taxon>Talaromyces sect. Islandici</taxon>
    </lineage>
</organism>
<proteinExistence type="predicted"/>
<dbReference type="PANTHER" id="PTHR21324:SF2">
    <property type="entry name" value="EG:22E5.9 PROTEIN"/>
    <property type="match status" value="1"/>
</dbReference>
<dbReference type="PROSITE" id="PS50056">
    <property type="entry name" value="TYR_PHOSPHATASE_2"/>
    <property type="match status" value="1"/>
</dbReference>
<reference evidence="9" key="1">
    <citation type="submission" date="2020-06" db="EMBL/GenBank/DDBJ databases">
        <title>A chromosome-scale genome assembly of Talaromyces rugulosus W13939.</title>
        <authorList>
            <person name="Wang B."/>
            <person name="Guo L."/>
            <person name="Ye K."/>
            <person name="Wang L."/>
        </authorList>
    </citation>
    <scope>NUCLEOTIDE SEQUENCE [LARGE SCALE GENOMIC DNA]</scope>
    <source>
        <strain evidence="9">W13939</strain>
    </source>
</reference>
<dbReference type="InterPro" id="IPR000387">
    <property type="entry name" value="Tyr_Pase_dom"/>
</dbReference>
<dbReference type="GO" id="GO:0004721">
    <property type="term" value="F:phosphoprotein phosphatase activity"/>
    <property type="evidence" value="ECO:0007669"/>
    <property type="project" value="InterPro"/>
</dbReference>